<dbReference type="CDD" id="cd00093">
    <property type="entry name" value="HTH_XRE"/>
    <property type="match status" value="1"/>
</dbReference>
<reference evidence="2 3" key="1">
    <citation type="submission" date="2020-08" db="EMBL/GenBank/DDBJ databases">
        <title>Genomic Encyclopedia of Type Strains, Phase IV (KMG-IV): sequencing the most valuable type-strain genomes for metagenomic binning, comparative biology and taxonomic classification.</title>
        <authorList>
            <person name="Goeker M."/>
        </authorList>
    </citation>
    <scope>NUCLEOTIDE SEQUENCE [LARGE SCALE GENOMIC DNA]</scope>
    <source>
        <strain evidence="2 3">DSM 103733</strain>
    </source>
</reference>
<dbReference type="SUPFAM" id="SSF47413">
    <property type="entry name" value="lambda repressor-like DNA-binding domains"/>
    <property type="match status" value="1"/>
</dbReference>
<protein>
    <submittedName>
        <fullName evidence="2">Transcriptional regulator with XRE-family HTH domain</fullName>
    </submittedName>
</protein>
<dbReference type="OrthoDB" id="9814553at2"/>
<keyword evidence="3" id="KW-1185">Reference proteome</keyword>
<dbReference type="RefSeq" id="WP_050058690.1">
    <property type="nucleotide sequence ID" value="NZ_JACHEK010000003.1"/>
</dbReference>
<evidence type="ECO:0000259" key="1">
    <source>
        <dbReference type="PROSITE" id="PS50943"/>
    </source>
</evidence>
<dbReference type="AlphaFoldDB" id="A0A841JQP2"/>
<accession>A0A841JQP2</accession>
<dbReference type="InterPro" id="IPR001387">
    <property type="entry name" value="Cro/C1-type_HTH"/>
</dbReference>
<feature type="domain" description="HTH cro/C1-type" evidence="1">
    <location>
        <begin position="21"/>
        <end position="75"/>
    </location>
</feature>
<dbReference type="Proteomes" id="UP000538666">
    <property type="component" value="Unassembled WGS sequence"/>
</dbReference>
<organism evidence="2 3">
    <name type="scientific">Silvibacterium bohemicum</name>
    <dbReference type="NCBI Taxonomy" id="1577686"/>
    <lineage>
        <taxon>Bacteria</taxon>
        <taxon>Pseudomonadati</taxon>
        <taxon>Acidobacteriota</taxon>
        <taxon>Terriglobia</taxon>
        <taxon>Terriglobales</taxon>
        <taxon>Acidobacteriaceae</taxon>
        <taxon>Silvibacterium</taxon>
    </lineage>
</organism>
<dbReference type="Gene3D" id="1.10.260.40">
    <property type="entry name" value="lambda repressor-like DNA-binding domains"/>
    <property type="match status" value="1"/>
</dbReference>
<comment type="caution">
    <text evidence="2">The sequence shown here is derived from an EMBL/GenBank/DDBJ whole genome shotgun (WGS) entry which is preliminary data.</text>
</comment>
<dbReference type="PROSITE" id="PS50943">
    <property type="entry name" value="HTH_CROC1"/>
    <property type="match status" value="1"/>
</dbReference>
<sequence>MPPSKRQPKPETFDQAFRSVLKALRKKKGWSQAQLAANAGYGQNYVSNIETGKQDPRFSVVFNLVQTLGTRPDLYMKAVVERTKLKPLKKKNPRKP</sequence>
<dbReference type="Pfam" id="PF01381">
    <property type="entry name" value="HTH_3"/>
    <property type="match status" value="1"/>
</dbReference>
<evidence type="ECO:0000313" key="2">
    <source>
        <dbReference type="EMBL" id="MBB6143712.1"/>
    </source>
</evidence>
<dbReference type="InterPro" id="IPR010982">
    <property type="entry name" value="Lambda_DNA-bd_dom_sf"/>
</dbReference>
<dbReference type="EMBL" id="JACHEK010000003">
    <property type="protein sequence ID" value="MBB6143712.1"/>
    <property type="molecule type" value="Genomic_DNA"/>
</dbReference>
<proteinExistence type="predicted"/>
<dbReference type="GO" id="GO:0003677">
    <property type="term" value="F:DNA binding"/>
    <property type="evidence" value="ECO:0007669"/>
    <property type="project" value="InterPro"/>
</dbReference>
<name>A0A841JQP2_9BACT</name>
<evidence type="ECO:0000313" key="3">
    <source>
        <dbReference type="Proteomes" id="UP000538666"/>
    </source>
</evidence>
<dbReference type="SMART" id="SM00530">
    <property type="entry name" value="HTH_XRE"/>
    <property type="match status" value="1"/>
</dbReference>
<gene>
    <name evidence="2" type="ORF">HNQ77_001661</name>
</gene>